<reference evidence="2" key="1">
    <citation type="journal article" date="2021" name="New Phytol.">
        <title>Evolutionary innovations through gain and loss of genes in the ectomycorrhizal Boletales.</title>
        <authorList>
            <person name="Wu G."/>
            <person name="Miyauchi S."/>
            <person name="Morin E."/>
            <person name="Kuo A."/>
            <person name="Drula E."/>
            <person name="Varga T."/>
            <person name="Kohler A."/>
            <person name="Feng B."/>
            <person name="Cao Y."/>
            <person name="Lipzen A."/>
            <person name="Daum C."/>
            <person name="Hundley H."/>
            <person name="Pangilinan J."/>
            <person name="Johnson J."/>
            <person name="Barry K."/>
            <person name="LaButti K."/>
            <person name="Ng V."/>
            <person name="Ahrendt S."/>
            <person name="Min B."/>
            <person name="Choi I.G."/>
            <person name="Park H."/>
            <person name="Plett J.M."/>
            <person name="Magnuson J."/>
            <person name="Spatafora J.W."/>
            <person name="Nagy L.G."/>
            <person name="Henrissat B."/>
            <person name="Grigoriev I.V."/>
            <person name="Yang Z.L."/>
            <person name="Xu J."/>
            <person name="Martin F.M."/>
        </authorList>
    </citation>
    <scope>NUCLEOTIDE SEQUENCE</scope>
    <source>
        <strain evidence="2">KKN 215</strain>
    </source>
</reference>
<dbReference type="PANTHER" id="PTHR45648:SF22">
    <property type="entry name" value="GDSL LIPASE_ACYLHYDROLASE FAMILY PROTEIN (AFU_ORTHOLOGUE AFUA_4G14700)"/>
    <property type="match status" value="1"/>
</dbReference>
<accession>A0A8K0XRR8</accession>
<dbReference type="AlphaFoldDB" id="A0A8K0XRR8"/>
<keyword evidence="3" id="KW-1185">Reference proteome</keyword>
<proteinExistence type="predicted"/>
<dbReference type="GO" id="GO:0016788">
    <property type="term" value="F:hydrolase activity, acting on ester bonds"/>
    <property type="evidence" value="ECO:0007669"/>
    <property type="project" value="InterPro"/>
</dbReference>
<dbReference type="InterPro" id="IPR001087">
    <property type="entry name" value="GDSL"/>
</dbReference>
<dbReference type="EMBL" id="JAEVFJ010000009">
    <property type="protein sequence ID" value="KAH8102708.1"/>
    <property type="molecule type" value="Genomic_DNA"/>
</dbReference>
<protein>
    <submittedName>
        <fullName evidence="2">GDSL lipase/acylhydrolase</fullName>
    </submittedName>
</protein>
<dbReference type="PANTHER" id="PTHR45648">
    <property type="entry name" value="GDSL LIPASE/ACYLHYDROLASE FAMILY PROTEIN (AFU_ORTHOLOGUE AFUA_4G14700)"/>
    <property type="match status" value="1"/>
</dbReference>
<dbReference type="OrthoDB" id="1600564at2759"/>
<keyword evidence="1" id="KW-0378">Hydrolase</keyword>
<gene>
    <name evidence="2" type="ORF">BXZ70DRAFT_858205</name>
</gene>
<evidence type="ECO:0000256" key="1">
    <source>
        <dbReference type="ARBA" id="ARBA00022801"/>
    </source>
</evidence>
<sequence>PHQIQRLVVFGDSYSVQNVGDGRVQWADWAASRDYANVELLDFAQSGATCSQALTPRVFPAVLEDEVPVFEEGVRNGSVPRLVEGKEREKEREKTVFAVWIGTNDVGAGCLLTGGQTPGVTLVDTTRCVAELIERIYALGGRNFLFLNVRFMVPLERAPMYQVDAYPTRYWMAAKNATEFNVVMKELTTAGNALHNFMLADLKKSLPGANIGIFDSHTLLNNIMDNPAQFLNGTAPFNVTGSANPCPFPVDGTQPIFCTLVNSTDQDSYVWYNELHLSNQANRIVARNVAQVIRGKENQFTKWL</sequence>
<name>A0A8K0XRR8_9AGAR</name>
<feature type="non-terminal residue" evidence="2">
    <location>
        <position position="304"/>
    </location>
</feature>
<comment type="caution">
    <text evidence="2">The sequence shown here is derived from an EMBL/GenBank/DDBJ whole genome shotgun (WGS) entry which is preliminary data.</text>
</comment>
<dbReference type="InterPro" id="IPR036514">
    <property type="entry name" value="SGNH_hydro_sf"/>
</dbReference>
<dbReference type="InterPro" id="IPR051058">
    <property type="entry name" value="GDSL_Est/Lipase"/>
</dbReference>
<evidence type="ECO:0000313" key="2">
    <source>
        <dbReference type="EMBL" id="KAH8102708.1"/>
    </source>
</evidence>
<organism evidence="2 3">
    <name type="scientific">Cristinia sonorae</name>
    <dbReference type="NCBI Taxonomy" id="1940300"/>
    <lineage>
        <taxon>Eukaryota</taxon>
        <taxon>Fungi</taxon>
        <taxon>Dikarya</taxon>
        <taxon>Basidiomycota</taxon>
        <taxon>Agaricomycotina</taxon>
        <taxon>Agaricomycetes</taxon>
        <taxon>Agaricomycetidae</taxon>
        <taxon>Agaricales</taxon>
        <taxon>Pleurotineae</taxon>
        <taxon>Stephanosporaceae</taxon>
        <taxon>Cristinia</taxon>
    </lineage>
</organism>
<evidence type="ECO:0000313" key="3">
    <source>
        <dbReference type="Proteomes" id="UP000813824"/>
    </source>
</evidence>
<dbReference type="Proteomes" id="UP000813824">
    <property type="component" value="Unassembled WGS sequence"/>
</dbReference>
<dbReference type="Pfam" id="PF00657">
    <property type="entry name" value="Lipase_GDSL"/>
    <property type="match status" value="1"/>
</dbReference>
<dbReference type="Gene3D" id="3.40.50.1110">
    <property type="entry name" value="SGNH hydrolase"/>
    <property type="match status" value="1"/>
</dbReference>
<dbReference type="SUPFAM" id="SSF52266">
    <property type="entry name" value="SGNH hydrolase"/>
    <property type="match status" value="1"/>
</dbReference>
<feature type="non-terminal residue" evidence="2">
    <location>
        <position position="1"/>
    </location>
</feature>